<name>A0A0P4VX37_SCYOL</name>
<feature type="region of interest" description="Disordered" evidence="5">
    <location>
        <begin position="126"/>
        <end position="216"/>
    </location>
</feature>
<protein>
    <recommendedName>
        <fullName evidence="4">tRNA N(3)-methylcytidine methyltransferase</fullName>
        <ecNumber evidence="4">2.1.1.-</ecNumber>
    </recommendedName>
</protein>
<keyword evidence="2 4" id="KW-0489">Methyltransferase</keyword>
<dbReference type="GO" id="GO:0052735">
    <property type="term" value="F:tRNA (cytidine-3-)-methyltransferase activity"/>
    <property type="evidence" value="ECO:0007669"/>
    <property type="project" value="TreeGrafter"/>
</dbReference>
<accession>A0A0P4VX37</accession>
<dbReference type="GO" id="GO:0032259">
    <property type="term" value="P:methylation"/>
    <property type="evidence" value="ECO:0007669"/>
    <property type="project" value="UniProtKB-KW"/>
</dbReference>
<evidence type="ECO:0000256" key="4">
    <source>
        <dbReference type="PIRNR" id="PIRNR037755"/>
    </source>
</evidence>
<dbReference type="PANTHER" id="PTHR22809:SF11">
    <property type="entry name" value="TRNA N(3)-METHYLCYTIDINE METHYLTRANSFERASE METTL2"/>
    <property type="match status" value="1"/>
</dbReference>
<dbReference type="EMBL" id="GDRN01101117">
    <property type="protein sequence ID" value="JAI58433.1"/>
    <property type="molecule type" value="Transcribed_RNA"/>
</dbReference>
<evidence type="ECO:0000256" key="3">
    <source>
        <dbReference type="ARBA" id="ARBA00022679"/>
    </source>
</evidence>
<feature type="compositionally biased region" description="Basic and acidic residues" evidence="5">
    <location>
        <begin position="158"/>
        <end position="173"/>
    </location>
</feature>
<dbReference type="PIRSF" id="PIRSF037755">
    <property type="entry name" value="Mettl2_prd"/>
    <property type="match status" value="1"/>
</dbReference>
<dbReference type="SUPFAM" id="SSF53335">
    <property type="entry name" value="S-adenosyl-L-methionine-dependent methyltransferases"/>
    <property type="match status" value="1"/>
</dbReference>
<dbReference type="PANTHER" id="PTHR22809">
    <property type="entry name" value="METHYLTRANSFERASE-RELATED"/>
    <property type="match status" value="1"/>
</dbReference>
<sequence length="425" mass="48565">MREALHLSSLLGQVVRRQLRCARLYCDETKGRRRPQGGGRELKDWRMVFSHNNWDNVVWDETQEAEAKAKVQVNSEVLLTTEEIEKLEQEAAGKWDAFYGIHQNRFFKDRNWLFTEFPELAPHLAHTFPQKQNPGDAASPPASHLQNNVLDSDGEATESEKHRQPSETKDERISPPPPPARPSESTNNTERTSLTSVPCESITESPHTCSQENSATNDFPGKDATFRILEVGCGVGNTVFPILKTNNKEGLFVYCCDFSSVAVDIVKESPDYDTKRCHAFVCDLSSDEWVTPFPKGSLDIIVCIFVLSALHPDKYPQVISKMAEYLRPGGLILYRDYGRYDMAQLRFKKGRCLTDNFYMRGDGTRCYFITHDEVREMMTQAGLEEVQNLVDRRLQVNRGKQLTMYRVWVQAKYRKPAHTVPDAHP</sequence>
<comment type="function">
    <text evidence="4">S-adenosyl-L-methionine-dependent methyltransferase.</text>
</comment>
<dbReference type="InterPro" id="IPR029063">
    <property type="entry name" value="SAM-dependent_MTases_sf"/>
</dbReference>
<dbReference type="AlphaFoldDB" id="A0A0P4VX37"/>
<dbReference type="InterPro" id="IPR026113">
    <property type="entry name" value="METTL2/6/8-like"/>
</dbReference>
<dbReference type="FunFam" id="3.40.50.150:FF:000298">
    <property type="entry name" value="Methyltransferase-like protein"/>
    <property type="match status" value="1"/>
</dbReference>
<proteinExistence type="inferred from homology"/>
<organism evidence="6">
    <name type="scientific">Scylla olivacea</name>
    <name type="common">Orange mud crab</name>
    <name type="synonym">Cancer olivacea</name>
    <dbReference type="NCBI Taxonomy" id="85551"/>
    <lineage>
        <taxon>Eukaryota</taxon>
        <taxon>Metazoa</taxon>
        <taxon>Ecdysozoa</taxon>
        <taxon>Arthropoda</taxon>
        <taxon>Crustacea</taxon>
        <taxon>Multicrustacea</taxon>
        <taxon>Malacostraca</taxon>
        <taxon>Eumalacostraca</taxon>
        <taxon>Eucarida</taxon>
        <taxon>Decapoda</taxon>
        <taxon>Pleocyemata</taxon>
        <taxon>Brachyura</taxon>
        <taxon>Eubrachyura</taxon>
        <taxon>Portunoidea</taxon>
        <taxon>Portunidae</taxon>
        <taxon>Portuninae</taxon>
        <taxon>Scylla</taxon>
    </lineage>
</organism>
<feature type="compositionally biased region" description="Polar residues" evidence="5">
    <location>
        <begin position="183"/>
        <end position="216"/>
    </location>
</feature>
<keyword evidence="3 4" id="KW-0808">Transferase</keyword>
<evidence type="ECO:0000256" key="5">
    <source>
        <dbReference type="SAM" id="MobiDB-lite"/>
    </source>
</evidence>
<dbReference type="Pfam" id="PF13489">
    <property type="entry name" value="Methyltransf_23"/>
    <property type="match status" value="1"/>
</dbReference>
<evidence type="ECO:0000313" key="6">
    <source>
        <dbReference type="EMBL" id="JAI58433.1"/>
    </source>
</evidence>
<evidence type="ECO:0000256" key="1">
    <source>
        <dbReference type="ARBA" id="ARBA00009725"/>
    </source>
</evidence>
<dbReference type="Gene3D" id="3.40.50.150">
    <property type="entry name" value="Vaccinia Virus protein VP39"/>
    <property type="match status" value="1"/>
</dbReference>
<evidence type="ECO:0000256" key="2">
    <source>
        <dbReference type="ARBA" id="ARBA00022603"/>
    </source>
</evidence>
<reference evidence="6" key="1">
    <citation type="submission" date="2015-09" db="EMBL/GenBank/DDBJ databases">
        <title>Scylla olivacea transcriptome.</title>
        <authorList>
            <person name="Ikhwanuddin M."/>
        </authorList>
    </citation>
    <scope>NUCLEOTIDE SEQUENCE</scope>
</reference>
<comment type="similarity">
    <text evidence="1 4">Belongs to the methyltransferase superfamily. METL family.</text>
</comment>
<dbReference type="CDD" id="cd02440">
    <property type="entry name" value="AdoMet_MTases"/>
    <property type="match status" value="1"/>
</dbReference>
<dbReference type="EC" id="2.1.1.-" evidence="4"/>